<dbReference type="InterPro" id="IPR006677">
    <property type="entry name" value="tRNA_intron_Endonuc_cat-like"/>
</dbReference>
<dbReference type="InterPro" id="IPR006678">
    <property type="entry name" value="tRNA_intron_Endonuc_N"/>
</dbReference>
<keyword evidence="4" id="KW-1185">Reference proteome</keyword>
<evidence type="ECO:0000313" key="3">
    <source>
        <dbReference type="EMBL" id="ADI32562.1"/>
    </source>
</evidence>
<name>D7D9W6_STAHD</name>
<protein>
    <submittedName>
        <fullName evidence="3">tRNA intron endonuclease, catalytic domain protein</fullName>
    </submittedName>
</protein>
<accession>D7D9W6</accession>
<dbReference type="InterPro" id="IPR036740">
    <property type="entry name" value="tRNA_intron_Endonuc_N_sf"/>
</dbReference>
<dbReference type="GeneID" id="9234765"/>
<feature type="domain" description="tRNA intron endonuclease catalytic" evidence="1">
    <location>
        <begin position="83"/>
        <end position="161"/>
    </location>
</feature>
<dbReference type="HOGENOM" id="CLU_1590967_0_0_2"/>
<dbReference type="Gene3D" id="3.40.1170.20">
    <property type="entry name" value="tRNA intron endonuclease, N-terminal domain"/>
    <property type="match status" value="1"/>
</dbReference>
<dbReference type="GO" id="GO:0006388">
    <property type="term" value="P:tRNA splicing, via endonucleolytic cleavage and ligation"/>
    <property type="evidence" value="ECO:0007669"/>
    <property type="project" value="InterPro"/>
</dbReference>
<dbReference type="Pfam" id="PF02778">
    <property type="entry name" value="tRNA_int_endo_N"/>
    <property type="match status" value="1"/>
</dbReference>
<evidence type="ECO:0000259" key="2">
    <source>
        <dbReference type="Pfam" id="PF02778"/>
    </source>
</evidence>
<reference evidence="3 4" key="2">
    <citation type="journal article" date="2011" name="Stand. Genomic Sci.">
        <title>Complete genome sequence of Staphylothermus hellenicus P8.</title>
        <authorList>
            <person name="Anderson I."/>
            <person name="Wirth R."/>
            <person name="Lucas S."/>
            <person name="Copeland A."/>
            <person name="Lapidus A."/>
            <person name="Cheng J.F."/>
            <person name="Goodwin L."/>
            <person name="Pitluck S."/>
            <person name="Davenport K."/>
            <person name="Detter J.C."/>
            <person name="Han C."/>
            <person name="Tapia R."/>
            <person name="Land M."/>
            <person name="Hauser L."/>
            <person name="Pati A."/>
            <person name="Mikhailova N."/>
            <person name="Woyke T."/>
            <person name="Klenk H.P."/>
            <person name="Kyrpides N."/>
            <person name="Ivanova N."/>
        </authorList>
    </citation>
    <scope>NUCLEOTIDE SEQUENCE [LARGE SCALE GENOMIC DNA]</scope>
    <source>
        <strain evidence="4">DSM 12710 / JCM 10830 / BK20S6-10-b1 / P8</strain>
    </source>
</reference>
<dbReference type="CDD" id="cd22363">
    <property type="entry name" value="tRNA-intron_lyase_C"/>
    <property type="match status" value="1"/>
</dbReference>
<proteinExistence type="predicted"/>
<dbReference type="SUPFAM" id="SSF53032">
    <property type="entry name" value="tRNA-intron endonuclease catalytic domain-like"/>
    <property type="match status" value="1"/>
</dbReference>
<dbReference type="AlphaFoldDB" id="D7D9W6"/>
<keyword evidence="3" id="KW-0255">Endonuclease</keyword>
<dbReference type="KEGG" id="shc:Shell_1474"/>
<dbReference type="STRING" id="591019.Shell_1474"/>
<dbReference type="eggNOG" id="arCOG01701">
    <property type="taxonomic scope" value="Archaea"/>
</dbReference>
<keyword evidence="3" id="KW-0540">Nuclease</keyword>
<organism evidence="3 4">
    <name type="scientific">Staphylothermus hellenicus (strain DSM 12710 / JCM 10830 / BK20S6-10-b1 / P8)</name>
    <dbReference type="NCBI Taxonomy" id="591019"/>
    <lineage>
        <taxon>Archaea</taxon>
        <taxon>Thermoproteota</taxon>
        <taxon>Thermoprotei</taxon>
        <taxon>Desulfurococcales</taxon>
        <taxon>Desulfurococcaceae</taxon>
        <taxon>Staphylothermus</taxon>
    </lineage>
</organism>
<keyword evidence="3" id="KW-0378">Hydrolase</keyword>
<dbReference type="GO" id="GO:0000213">
    <property type="term" value="F:tRNA-intron lyase activity"/>
    <property type="evidence" value="ECO:0007669"/>
    <property type="project" value="InterPro"/>
</dbReference>
<dbReference type="Gene3D" id="3.40.1350.10">
    <property type="match status" value="1"/>
</dbReference>
<dbReference type="EMBL" id="CP002051">
    <property type="protein sequence ID" value="ADI32562.1"/>
    <property type="molecule type" value="Genomic_DNA"/>
</dbReference>
<evidence type="ECO:0000313" key="4">
    <source>
        <dbReference type="Proteomes" id="UP000002573"/>
    </source>
</evidence>
<evidence type="ECO:0000259" key="1">
    <source>
        <dbReference type="Pfam" id="PF01974"/>
    </source>
</evidence>
<reference evidence="4" key="1">
    <citation type="submission" date="2010-05" db="EMBL/GenBank/DDBJ databases">
        <title>Complete sequence of Staphylothermus hellenicus DSM 12710.</title>
        <authorList>
            <consortium name="US DOE Joint Genome Institute"/>
            <person name="Lucas S."/>
            <person name="Copeland A."/>
            <person name="Lapidus A."/>
            <person name="Cheng J.-F."/>
            <person name="Bruce D."/>
            <person name="Goodwin L."/>
            <person name="Pitluck S."/>
            <person name="Davenport K."/>
            <person name="Detter J.C."/>
            <person name="Han C."/>
            <person name="Tapia R."/>
            <person name="Larimer F."/>
            <person name="Land M."/>
            <person name="Hauser L."/>
            <person name="Kyrpides N."/>
            <person name="Mikhailova N."/>
            <person name="Anderson I.J."/>
            <person name="Woyke T."/>
        </authorList>
    </citation>
    <scope>NUCLEOTIDE SEQUENCE [LARGE SCALE GENOMIC DNA]</scope>
    <source>
        <strain evidence="4">DSM 12710 / JCM 10830 / BK20S6-10-b1 / P8</strain>
    </source>
</reference>
<dbReference type="SUPFAM" id="SSF55267">
    <property type="entry name" value="tRNA-intron endonuclease N-terminal domain-like"/>
    <property type="match status" value="1"/>
</dbReference>
<feature type="domain" description="tRNA intron endonuclease N-terminal" evidence="2">
    <location>
        <begin position="12"/>
        <end position="72"/>
    </location>
</feature>
<sequence length="173" mass="20539">MKYNYIVWFDRSRCIGMVKDKKTINDLEKKWYGRLEGENLVLDIVEIAYLLLQGRIRLAMEGLEITTYNEFLEKNYSCLKQFFWPKLVVYKDLRDRGRKVRVIDDKKFLVKDKHGDLRLVVILEEGSKRPVDTIIKDIETAHSNSLELIYAIVSLQGDLTYYEVSKIEPRNER</sequence>
<dbReference type="Pfam" id="PF01974">
    <property type="entry name" value="tRNA_int_endo"/>
    <property type="match status" value="1"/>
</dbReference>
<dbReference type="RefSeq" id="WP_013143760.1">
    <property type="nucleotide sequence ID" value="NC_014205.1"/>
</dbReference>
<dbReference type="InterPro" id="IPR011856">
    <property type="entry name" value="tRNA_endonuc-like_dom_sf"/>
</dbReference>
<dbReference type="GO" id="GO:0003676">
    <property type="term" value="F:nucleic acid binding"/>
    <property type="evidence" value="ECO:0007669"/>
    <property type="project" value="InterPro"/>
</dbReference>
<dbReference type="InterPro" id="IPR036167">
    <property type="entry name" value="tRNA_intron_Endo_cat-like_sf"/>
</dbReference>
<dbReference type="Proteomes" id="UP000002573">
    <property type="component" value="Chromosome"/>
</dbReference>
<gene>
    <name evidence="3" type="ordered locus">Shell_1474</name>
</gene>
<dbReference type="OrthoDB" id="46045at2157"/>